<protein>
    <submittedName>
        <fullName evidence="9">GAF domain-containing protein</fullName>
    </submittedName>
</protein>
<dbReference type="GO" id="GO:0016020">
    <property type="term" value="C:membrane"/>
    <property type="evidence" value="ECO:0007669"/>
    <property type="project" value="InterPro"/>
</dbReference>
<dbReference type="RefSeq" id="WP_146297053.1">
    <property type="nucleotide sequence ID" value="NZ_CP042326.1"/>
</dbReference>
<evidence type="ECO:0000313" key="9">
    <source>
        <dbReference type="EMBL" id="QDZ41219.1"/>
    </source>
</evidence>
<feature type="region of interest" description="Disordered" evidence="5">
    <location>
        <begin position="1"/>
        <end position="28"/>
    </location>
</feature>
<dbReference type="SMART" id="SM00283">
    <property type="entry name" value="MA"/>
    <property type="match status" value="1"/>
</dbReference>
<organism evidence="9 10">
    <name type="scientific">Euhalothece natronophila Z-M001</name>
    <dbReference type="NCBI Taxonomy" id="522448"/>
    <lineage>
        <taxon>Bacteria</taxon>
        <taxon>Bacillati</taxon>
        <taxon>Cyanobacteriota</taxon>
        <taxon>Cyanophyceae</taxon>
        <taxon>Oscillatoriophycideae</taxon>
        <taxon>Chroococcales</taxon>
        <taxon>Halothecacae</taxon>
        <taxon>Halothece cluster</taxon>
        <taxon>Euhalothece</taxon>
    </lineage>
</organism>
<reference evidence="9 10" key="1">
    <citation type="submission" date="2019-08" db="EMBL/GenBank/DDBJ databases">
        <title>Carotenoids and Carotenoid Binding Proteins in the Halophilic Cyanobacterium Euhalothece sp. ZM00.</title>
        <authorList>
            <person name="Cho S.M."/>
            <person name="Song J.Y."/>
            <person name="Park Y.-I."/>
        </authorList>
    </citation>
    <scope>NUCLEOTIDE SEQUENCE [LARGE SCALE GENOMIC DNA]</scope>
    <source>
        <strain evidence="9 10">Z-M001</strain>
    </source>
</reference>
<dbReference type="InterPro" id="IPR003660">
    <property type="entry name" value="HAMP_dom"/>
</dbReference>
<feature type="domain" description="Methyl-accepting transducer" evidence="7">
    <location>
        <begin position="892"/>
        <end position="1128"/>
    </location>
</feature>
<evidence type="ECO:0000259" key="8">
    <source>
        <dbReference type="PROSITE" id="PS50885"/>
    </source>
</evidence>
<feature type="domain" description="HAMP" evidence="8">
    <location>
        <begin position="836"/>
        <end position="887"/>
    </location>
</feature>
<evidence type="ECO:0000256" key="4">
    <source>
        <dbReference type="SAM" id="Coils"/>
    </source>
</evidence>
<sequence length="1164" mass="130029">MYTKETSSPTPEQQSSEFSNSESSHPELKTFQQTLQGLKQELSRVRGLKRTEVLNKIQEIEKFSHNFEQWLEEPNSNNGEGNGHQSYAPAQREELLNLANEIQNSKSLDSLLNLVCQEVMKLSGSQRSLVYRFEGEEQGKVIAEVVERGWTPAKGETLPATLFGQDKATEYTESGIVAISDPNSTTPYQQQLLEKYQVKSSLAFIIRIDGKPWGLLVVHRTQAGQPWSEDLVNLLYQVSTELALKIASFDYQEQVKQEKNRQQTKVTLISRIRQSQDLESIFDVATQEIRRALNCDRVAIYRFNDDWSGGFVAEAVTTGWTPVVNPEGNDPAGDLKNDCSFRMLSGNKRTRDSEDTYLQDTKGGGYAKGKKYSVVNDIYEMGFSRCYLDQLEKYQCRAYINVPIFQGNKFWGLLAAYQNSGPRQWTEGEKDLMVEVADPLGVALNQAEFVEELQEKNDQLAQGVEREKTVSKVVDRIRRTPEVNAVFDNTTKEVRSVLNADRVALYKFYEDWSGEFVAESVATGWKDLVGTEDAQVKDTYLKENEGGRYALGQNHVVPDIYQEGFDECHVELLETFQCRAYILVPVFQDDVLWGILGVYQNSGPRQWLDSEVQLTRQVGTQFGVALKQAQYLEQIQNQSNELAEAAEREQAVSKVVDKIRRSQQVDDIFNTTTQEVRALLKADRVGIYQFKEDWSGEFVAESVATGWKALVGTDEATVKDTYLQENKGGRYARGENHVVPDIYKEGFDSCHLELLEAFQCRAYILVPVFEDQKLWGILGVYQNSGSRQWQEQEVKLLRQIGVQLGIALKQAEFLEQIREQSEQLAQAAERERKAKELLQQRAIELLTAVRPALDGDLTVRAPVTDDELGTIADAYNNTLKGLRQIVVQVQKAVEKVSQTSTDSDRAIKQLSEKANQQSQALGGALNQVESMSHATQDVANNAQAINEAVQKSNKTVSSGDAAMNRTVDGIQGIRDAVSETSRNIRQLGESSQKISRVVNLISDFSKQTQLLSLNASIEATRAGEYGRGFAVVADEVRSLARQSADATKEIEDLVAEIRNQTSEAIKVTERAIAQVSAGTNLVQEAKEELNAIAAATSEISQLVAGITEASQGQLKQSQSVTETMKEVAAIANATSEQSTALSASFQEALETAQQLENTVDKFTI</sequence>
<dbReference type="PANTHER" id="PTHR32089:SF114">
    <property type="entry name" value="METHYL-ACCEPTING CHEMOTAXIS PROTEIN MCPB"/>
    <property type="match status" value="1"/>
</dbReference>
<feature type="domain" description="Phytochrome chromophore attachment site" evidence="6">
    <location>
        <begin position="664"/>
        <end position="803"/>
    </location>
</feature>
<feature type="domain" description="Phytochrome chromophore attachment site" evidence="6">
    <location>
        <begin position="277"/>
        <end position="439"/>
    </location>
</feature>
<comment type="similarity">
    <text evidence="2">Belongs to the methyl-accepting chemotaxis (MCP) protein family.</text>
</comment>
<dbReference type="OrthoDB" id="419276at2"/>
<dbReference type="PANTHER" id="PTHR32089">
    <property type="entry name" value="METHYL-ACCEPTING CHEMOTAXIS PROTEIN MCPB"/>
    <property type="match status" value="1"/>
</dbReference>
<name>A0A5B8NSB2_9CHRO</name>
<dbReference type="EMBL" id="CP042326">
    <property type="protein sequence ID" value="QDZ41219.1"/>
    <property type="molecule type" value="Genomic_DNA"/>
</dbReference>
<dbReference type="AlphaFoldDB" id="A0A5B8NSB2"/>
<dbReference type="SMART" id="SM00065">
    <property type="entry name" value="GAF"/>
    <property type="match status" value="4"/>
</dbReference>
<evidence type="ECO:0000259" key="6">
    <source>
        <dbReference type="PROSITE" id="PS50046"/>
    </source>
</evidence>
<evidence type="ECO:0000313" key="10">
    <source>
        <dbReference type="Proteomes" id="UP000318453"/>
    </source>
</evidence>
<dbReference type="PROSITE" id="PS50885">
    <property type="entry name" value="HAMP"/>
    <property type="match status" value="1"/>
</dbReference>
<evidence type="ECO:0000256" key="1">
    <source>
        <dbReference type="ARBA" id="ARBA00023224"/>
    </source>
</evidence>
<accession>A0A5B8NSB2</accession>
<dbReference type="Pfam" id="PF01590">
    <property type="entry name" value="GAF"/>
    <property type="match status" value="4"/>
</dbReference>
<dbReference type="InterPro" id="IPR003018">
    <property type="entry name" value="GAF"/>
</dbReference>
<dbReference type="KEGG" id="enn:FRE64_15470"/>
<evidence type="ECO:0000256" key="2">
    <source>
        <dbReference type="ARBA" id="ARBA00029447"/>
    </source>
</evidence>
<feature type="coiled-coil region" evidence="4">
    <location>
        <begin position="810"/>
        <end position="841"/>
    </location>
</feature>
<feature type="domain" description="Phytochrome chromophore attachment site" evidence="6">
    <location>
        <begin position="482"/>
        <end position="621"/>
    </location>
</feature>
<dbReference type="Pfam" id="PF00015">
    <property type="entry name" value="MCPsignal"/>
    <property type="match status" value="1"/>
</dbReference>
<feature type="coiled-coil region" evidence="4">
    <location>
        <begin position="1036"/>
        <end position="1070"/>
    </location>
</feature>
<feature type="compositionally biased region" description="Polar residues" evidence="5">
    <location>
        <begin position="1"/>
        <end position="11"/>
    </location>
</feature>
<dbReference type="InterPro" id="IPR016132">
    <property type="entry name" value="Phyto_chromo_attachment"/>
</dbReference>
<dbReference type="SUPFAM" id="SSF58104">
    <property type="entry name" value="Methyl-accepting chemotaxis protein (MCP) signaling domain"/>
    <property type="match status" value="1"/>
</dbReference>
<gene>
    <name evidence="9" type="ORF">FRE64_15470</name>
</gene>
<dbReference type="CDD" id="cd11386">
    <property type="entry name" value="MCP_signal"/>
    <property type="match status" value="1"/>
</dbReference>
<dbReference type="PROSITE" id="PS50046">
    <property type="entry name" value="PHYTOCHROME_2"/>
    <property type="match status" value="4"/>
</dbReference>
<dbReference type="PROSITE" id="PS50111">
    <property type="entry name" value="CHEMOTAXIS_TRANSDUC_2"/>
    <property type="match status" value="1"/>
</dbReference>
<dbReference type="CDD" id="cd06225">
    <property type="entry name" value="HAMP"/>
    <property type="match status" value="1"/>
</dbReference>
<dbReference type="SUPFAM" id="SSF55781">
    <property type="entry name" value="GAF domain-like"/>
    <property type="match status" value="4"/>
</dbReference>
<dbReference type="Gene3D" id="3.30.450.40">
    <property type="match status" value="4"/>
</dbReference>
<dbReference type="SMART" id="SM00304">
    <property type="entry name" value="HAMP"/>
    <property type="match status" value="1"/>
</dbReference>
<dbReference type="Proteomes" id="UP000318453">
    <property type="component" value="Chromosome"/>
</dbReference>
<dbReference type="GO" id="GO:0007165">
    <property type="term" value="P:signal transduction"/>
    <property type="evidence" value="ECO:0007669"/>
    <property type="project" value="UniProtKB-KW"/>
</dbReference>
<keyword evidence="10" id="KW-1185">Reference proteome</keyword>
<keyword evidence="4" id="KW-0175">Coiled coil</keyword>
<keyword evidence="1 3" id="KW-0807">Transducer</keyword>
<dbReference type="InterPro" id="IPR004089">
    <property type="entry name" value="MCPsignal_dom"/>
</dbReference>
<feature type="compositionally biased region" description="Low complexity" evidence="5">
    <location>
        <begin position="12"/>
        <end position="23"/>
    </location>
</feature>
<dbReference type="InterPro" id="IPR029016">
    <property type="entry name" value="GAF-like_dom_sf"/>
</dbReference>
<dbReference type="Gene3D" id="1.10.287.950">
    <property type="entry name" value="Methyl-accepting chemotaxis protein"/>
    <property type="match status" value="1"/>
</dbReference>
<feature type="domain" description="Phytochrome chromophore attachment site" evidence="6">
    <location>
        <begin position="107"/>
        <end position="241"/>
    </location>
</feature>
<evidence type="ECO:0000256" key="3">
    <source>
        <dbReference type="PROSITE-ProRule" id="PRU00284"/>
    </source>
</evidence>
<evidence type="ECO:0000256" key="5">
    <source>
        <dbReference type="SAM" id="MobiDB-lite"/>
    </source>
</evidence>
<evidence type="ECO:0000259" key="7">
    <source>
        <dbReference type="PROSITE" id="PS50111"/>
    </source>
</evidence>
<proteinExistence type="inferred from homology"/>